<dbReference type="PANTHER" id="PTHR43795">
    <property type="entry name" value="BIFUNCTIONAL ASPARTATE AMINOTRANSFERASE AND GLUTAMATE/ASPARTATE-PREPHENATE AMINOTRANSFERASE-RELATED"/>
    <property type="match status" value="1"/>
</dbReference>
<evidence type="ECO:0000256" key="1">
    <source>
        <dbReference type="ARBA" id="ARBA00001933"/>
    </source>
</evidence>
<dbReference type="AlphaFoldDB" id="A0AAD7M4Q5"/>
<dbReference type="InterPro" id="IPR050478">
    <property type="entry name" value="Ethylene_sulfur-biosynth"/>
</dbReference>
<comment type="subunit">
    <text evidence="3">Homodimer.</text>
</comment>
<feature type="domain" description="Alliinase EGF-like" evidence="7">
    <location>
        <begin position="36"/>
        <end position="90"/>
    </location>
</feature>
<keyword evidence="4 9" id="KW-0808">Transferase</keyword>
<dbReference type="Pfam" id="PF04863">
    <property type="entry name" value="EGF_alliinase"/>
    <property type="match status" value="1"/>
</dbReference>
<keyword evidence="6" id="KW-0812">Transmembrane</keyword>
<evidence type="ECO:0000259" key="8">
    <source>
        <dbReference type="Pfam" id="PF04864"/>
    </source>
</evidence>
<dbReference type="Gene3D" id="3.90.1150.10">
    <property type="entry name" value="Aspartate Aminotransferase, domain 1"/>
    <property type="match status" value="1"/>
</dbReference>
<proteinExistence type="inferred from homology"/>
<dbReference type="SUPFAM" id="SSF53383">
    <property type="entry name" value="PLP-dependent transferases"/>
    <property type="match status" value="1"/>
</dbReference>
<dbReference type="InterPro" id="IPR015421">
    <property type="entry name" value="PyrdxlP-dep_Trfase_major"/>
</dbReference>
<dbReference type="GO" id="GO:0006520">
    <property type="term" value="P:amino acid metabolic process"/>
    <property type="evidence" value="ECO:0007669"/>
    <property type="project" value="TreeGrafter"/>
</dbReference>
<dbReference type="GO" id="GO:0008483">
    <property type="term" value="F:transaminase activity"/>
    <property type="evidence" value="ECO:0007669"/>
    <property type="project" value="UniProtKB-KW"/>
</dbReference>
<dbReference type="InterPro" id="IPR006948">
    <property type="entry name" value="Alliinase_C"/>
</dbReference>
<dbReference type="EMBL" id="JARAOO010000004">
    <property type="protein sequence ID" value="KAJ7969768.1"/>
    <property type="molecule type" value="Genomic_DNA"/>
</dbReference>
<evidence type="ECO:0000313" key="10">
    <source>
        <dbReference type="Proteomes" id="UP001163823"/>
    </source>
</evidence>
<evidence type="ECO:0000256" key="4">
    <source>
        <dbReference type="ARBA" id="ARBA00022576"/>
    </source>
</evidence>
<comment type="similarity">
    <text evidence="2">Belongs to the alliinase family.</text>
</comment>
<comment type="caution">
    <text evidence="9">The sequence shown here is derived from an EMBL/GenBank/DDBJ whole genome shotgun (WGS) entry which is preliminary data.</text>
</comment>
<dbReference type="InterPro" id="IPR006947">
    <property type="entry name" value="EGF_alliinase"/>
</dbReference>
<dbReference type="GO" id="GO:0016846">
    <property type="term" value="F:carbon-sulfur lyase activity"/>
    <property type="evidence" value="ECO:0007669"/>
    <property type="project" value="InterPro"/>
</dbReference>
<dbReference type="Pfam" id="PF04864">
    <property type="entry name" value="Alliinase_C"/>
    <property type="match status" value="1"/>
</dbReference>
<sequence length="521" mass="58305">MAKTQSFKYAACLTCSILVNLLSINLFLHRGGWEKSWTRNAVEEAEAVASISCSGHGRAFLDGVILHGKPVCECNQCYGGTDCSQLSPNCVVDADSGDPTFLEPYWVKHAASSSIMVAGWHRMSYEFNDGSLISEELNSHIRKVHAAVGNANTEGKYIIFGAGATQLLHAATHALSFNIDGTSSPSKVVASTPYYPVYKEQTEFFKSEDYKFSGDTSVWNDTDIDSSATSFIEFVTSPNNPDGQLKKAILQGPSVKTVHDLAYYWPHYTPIPAPADEDVMIFTLSKLTGHAGSRFGWALIKDEAVYKRMLTYMDLSTYGVSRETQLRVLKLFKVALEGNGREMYDFGYNTMRNRWNRFSKSLSKSKRFSIQQLNPQLCSFSQQVKAPTPAFVWLKCEREEDSDCFEVLKSFNITGRAGNLFGAESRYVRLSFVKTEDDFELLLERIKKLVSKESESEVEGSSSPILGESKENRKSNESMEVLDPSYYINGLKHLIEEVGLHLVDEQKVPLYSIIEKLIGFT</sequence>
<dbReference type="Proteomes" id="UP001163823">
    <property type="component" value="Chromosome 4"/>
</dbReference>
<dbReference type="Gene3D" id="2.10.25.30">
    <property type="entry name" value="EGF-like, alliinase"/>
    <property type="match status" value="1"/>
</dbReference>
<feature type="transmembrane region" description="Helical" evidence="6">
    <location>
        <begin position="6"/>
        <end position="28"/>
    </location>
</feature>
<dbReference type="PANTHER" id="PTHR43795:SF56">
    <property type="entry name" value="TRYPTOPHAN AMINOTRANSFERASE-RELATED PROTEIN 4-LIKE"/>
    <property type="match status" value="1"/>
</dbReference>
<keyword evidence="5" id="KW-0663">Pyridoxal phosphate</keyword>
<accession>A0AAD7M4Q5</accession>
<keyword evidence="6" id="KW-1133">Transmembrane helix</keyword>
<evidence type="ECO:0000313" key="9">
    <source>
        <dbReference type="EMBL" id="KAJ7969768.1"/>
    </source>
</evidence>
<feature type="domain" description="Alliinase C-terminal" evidence="8">
    <location>
        <begin position="92"/>
        <end position="450"/>
    </location>
</feature>
<comment type="cofactor">
    <cofactor evidence="1">
        <name>pyridoxal 5'-phosphate</name>
        <dbReference type="ChEBI" id="CHEBI:597326"/>
    </cofactor>
</comment>
<dbReference type="InterPro" id="IPR015424">
    <property type="entry name" value="PyrdxlP-dep_Trfase"/>
</dbReference>
<organism evidence="9 10">
    <name type="scientific">Quillaja saponaria</name>
    <name type="common">Soap bark tree</name>
    <dbReference type="NCBI Taxonomy" id="32244"/>
    <lineage>
        <taxon>Eukaryota</taxon>
        <taxon>Viridiplantae</taxon>
        <taxon>Streptophyta</taxon>
        <taxon>Embryophyta</taxon>
        <taxon>Tracheophyta</taxon>
        <taxon>Spermatophyta</taxon>
        <taxon>Magnoliopsida</taxon>
        <taxon>eudicotyledons</taxon>
        <taxon>Gunneridae</taxon>
        <taxon>Pentapetalae</taxon>
        <taxon>rosids</taxon>
        <taxon>fabids</taxon>
        <taxon>Fabales</taxon>
        <taxon>Quillajaceae</taxon>
        <taxon>Quillaja</taxon>
    </lineage>
</organism>
<dbReference type="Gene3D" id="3.40.640.10">
    <property type="entry name" value="Type I PLP-dependent aspartate aminotransferase-like (Major domain)"/>
    <property type="match status" value="1"/>
</dbReference>
<evidence type="ECO:0000259" key="7">
    <source>
        <dbReference type="Pfam" id="PF04863"/>
    </source>
</evidence>
<keyword evidence="6" id="KW-0472">Membrane</keyword>
<evidence type="ECO:0000256" key="6">
    <source>
        <dbReference type="SAM" id="Phobius"/>
    </source>
</evidence>
<reference evidence="9" key="1">
    <citation type="journal article" date="2023" name="Science">
        <title>Elucidation of the pathway for biosynthesis of saponin adjuvants from the soapbark tree.</title>
        <authorList>
            <person name="Reed J."/>
            <person name="Orme A."/>
            <person name="El-Demerdash A."/>
            <person name="Owen C."/>
            <person name="Martin L.B.B."/>
            <person name="Misra R.C."/>
            <person name="Kikuchi S."/>
            <person name="Rejzek M."/>
            <person name="Martin A.C."/>
            <person name="Harkess A."/>
            <person name="Leebens-Mack J."/>
            <person name="Louveau T."/>
            <person name="Stephenson M.J."/>
            <person name="Osbourn A."/>
        </authorList>
    </citation>
    <scope>NUCLEOTIDE SEQUENCE</scope>
    <source>
        <strain evidence="9">S10</strain>
    </source>
</reference>
<evidence type="ECO:0000256" key="5">
    <source>
        <dbReference type="ARBA" id="ARBA00022898"/>
    </source>
</evidence>
<protein>
    <submittedName>
        <fullName evidence="9">Tryptophan aminotransferase-related protein</fullName>
    </submittedName>
</protein>
<gene>
    <name evidence="9" type="ORF">O6P43_008060</name>
</gene>
<evidence type="ECO:0000256" key="3">
    <source>
        <dbReference type="ARBA" id="ARBA00011738"/>
    </source>
</evidence>
<dbReference type="InterPro" id="IPR037029">
    <property type="entry name" value="Alliinase_N_sf"/>
</dbReference>
<keyword evidence="10" id="KW-1185">Reference proteome</keyword>
<dbReference type="InterPro" id="IPR015422">
    <property type="entry name" value="PyrdxlP-dep_Trfase_small"/>
</dbReference>
<name>A0AAD7M4Q5_QUISA</name>
<keyword evidence="4 9" id="KW-0032">Aminotransferase</keyword>
<evidence type="ECO:0000256" key="2">
    <source>
        <dbReference type="ARBA" id="ARBA00006312"/>
    </source>
</evidence>
<dbReference type="KEGG" id="qsa:O6P43_008060"/>
<dbReference type="CDD" id="cd00609">
    <property type="entry name" value="AAT_like"/>
    <property type="match status" value="1"/>
</dbReference>